<name>A0AAV2RR96_MEGNR</name>
<accession>A0AAV2RR96</accession>
<proteinExistence type="predicted"/>
<dbReference type="Proteomes" id="UP001497623">
    <property type="component" value="Unassembled WGS sequence"/>
</dbReference>
<gene>
    <name evidence="1" type="ORF">MNOR_LOCUS26605</name>
</gene>
<feature type="non-terminal residue" evidence="1">
    <location>
        <position position="128"/>
    </location>
</feature>
<protein>
    <submittedName>
        <fullName evidence="1">Uncharacterized protein</fullName>
    </submittedName>
</protein>
<feature type="non-terminal residue" evidence="1">
    <location>
        <position position="1"/>
    </location>
</feature>
<evidence type="ECO:0000313" key="2">
    <source>
        <dbReference type="Proteomes" id="UP001497623"/>
    </source>
</evidence>
<evidence type="ECO:0000313" key="1">
    <source>
        <dbReference type="EMBL" id="CAL4130602.1"/>
    </source>
</evidence>
<reference evidence="1 2" key="1">
    <citation type="submission" date="2024-05" db="EMBL/GenBank/DDBJ databases">
        <authorList>
            <person name="Wallberg A."/>
        </authorList>
    </citation>
    <scope>NUCLEOTIDE SEQUENCE [LARGE SCALE GENOMIC DNA]</scope>
</reference>
<comment type="caution">
    <text evidence="1">The sequence shown here is derived from an EMBL/GenBank/DDBJ whole genome shotgun (WGS) entry which is preliminary data.</text>
</comment>
<organism evidence="1 2">
    <name type="scientific">Meganyctiphanes norvegica</name>
    <name type="common">Northern krill</name>
    <name type="synonym">Thysanopoda norvegica</name>
    <dbReference type="NCBI Taxonomy" id="48144"/>
    <lineage>
        <taxon>Eukaryota</taxon>
        <taxon>Metazoa</taxon>
        <taxon>Ecdysozoa</taxon>
        <taxon>Arthropoda</taxon>
        <taxon>Crustacea</taxon>
        <taxon>Multicrustacea</taxon>
        <taxon>Malacostraca</taxon>
        <taxon>Eumalacostraca</taxon>
        <taxon>Eucarida</taxon>
        <taxon>Euphausiacea</taxon>
        <taxon>Euphausiidae</taxon>
        <taxon>Meganyctiphanes</taxon>
    </lineage>
</organism>
<sequence length="128" mass="14175">TPSWYMTAEHAVDVPLNTIAKLDVISIHLVSAEEFIPILNFSDSQSYLQLDGNQVSFSSDVKDVSPFTEGNHTLSLHQLLKEMHSHMNDTSKDTPEVTEATIINVSSQKGSFFMSLNISNKLKNPPQG</sequence>
<keyword evidence="2" id="KW-1185">Reference proteome</keyword>
<dbReference type="AlphaFoldDB" id="A0AAV2RR96"/>
<dbReference type="EMBL" id="CAXKWB010026798">
    <property type="protein sequence ID" value="CAL4130602.1"/>
    <property type="molecule type" value="Genomic_DNA"/>
</dbReference>